<dbReference type="Pfam" id="PF01890">
    <property type="entry name" value="CbiG_C"/>
    <property type="match status" value="1"/>
</dbReference>
<proteinExistence type="predicted"/>
<keyword evidence="3" id="KW-1185">Reference proteome</keyword>
<evidence type="ECO:0000313" key="3">
    <source>
        <dbReference type="Proteomes" id="UP001589692"/>
    </source>
</evidence>
<evidence type="ECO:0000259" key="1">
    <source>
        <dbReference type="Pfam" id="PF01890"/>
    </source>
</evidence>
<dbReference type="InterPro" id="IPR036518">
    <property type="entry name" value="CobE/GbiG_C_sf"/>
</dbReference>
<evidence type="ECO:0000313" key="2">
    <source>
        <dbReference type="EMBL" id="MFB9953455.1"/>
    </source>
</evidence>
<dbReference type="EMBL" id="JBHMAA010000077">
    <property type="protein sequence ID" value="MFB9953455.1"/>
    <property type="molecule type" value="Genomic_DNA"/>
</dbReference>
<dbReference type="InterPro" id="IPR052553">
    <property type="entry name" value="CbiG_hydrolase"/>
</dbReference>
<gene>
    <name evidence="2" type="ORF">ACFFP0_31845</name>
</gene>
<dbReference type="InterPro" id="IPR002750">
    <property type="entry name" value="CobE/GbiG_C"/>
</dbReference>
<protein>
    <submittedName>
        <fullName evidence="2">Cobalamin biosynthesis protein</fullName>
    </submittedName>
</protein>
<sequence length="139" mass="14369">MELDEAMIVAGLGCRKGTSARALLSAVDAACAEAGISRRSIAALATGEIKRDEPGILELAEMLALPLHVVDETVLKQAEGRTKTVSKHSLARTATPSLSEAAALARAGEGSQLIVARLIADGATCALARSRELFMKDGA</sequence>
<accession>A0ABV6AVY9</accession>
<comment type="caution">
    <text evidence="2">The sequence shown here is derived from an EMBL/GenBank/DDBJ whole genome shotgun (WGS) entry which is preliminary data.</text>
</comment>
<dbReference type="Gene3D" id="3.30.420.180">
    <property type="entry name" value="CobE/GbiG C-terminal domain"/>
    <property type="match status" value="1"/>
</dbReference>
<reference evidence="2 3" key="1">
    <citation type="submission" date="2024-09" db="EMBL/GenBank/DDBJ databases">
        <authorList>
            <person name="Sun Q."/>
            <person name="Mori K."/>
        </authorList>
    </citation>
    <scope>NUCLEOTIDE SEQUENCE [LARGE SCALE GENOMIC DNA]</scope>
    <source>
        <strain evidence="2 3">TBRC 4938</strain>
    </source>
</reference>
<dbReference type="Proteomes" id="UP001589692">
    <property type="component" value="Unassembled WGS sequence"/>
</dbReference>
<dbReference type="RefSeq" id="WP_377266243.1">
    <property type="nucleotide sequence ID" value="NZ_JBHMAA010000077.1"/>
</dbReference>
<dbReference type="PANTHER" id="PTHR37477">
    <property type="entry name" value="COBALT-PRECORRIN-5A HYDROLASE"/>
    <property type="match status" value="1"/>
</dbReference>
<dbReference type="SUPFAM" id="SSF159664">
    <property type="entry name" value="CobE/GbiG C-terminal domain-like"/>
    <property type="match status" value="1"/>
</dbReference>
<feature type="domain" description="CobE/GbiG C-terminal" evidence="1">
    <location>
        <begin position="8"/>
        <end position="128"/>
    </location>
</feature>
<organism evidence="2 3">
    <name type="scientific">Rhizobium puerariae</name>
    <dbReference type="NCBI Taxonomy" id="1585791"/>
    <lineage>
        <taxon>Bacteria</taxon>
        <taxon>Pseudomonadati</taxon>
        <taxon>Pseudomonadota</taxon>
        <taxon>Alphaproteobacteria</taxon>
        <taxon>Hyphomicrobiales</taxon>
        <taxon>Rhizobiaceae</taxon>
        <taxon>Rhizobium/Agrobacterium group</taxon>
        <taxon>Rhizobium</taxon>
    </lineage>
</organism>
<dbReference type="PANTHER" id="PTHR37477:SF1">
    <property type="entry name" value="COBALT-PRECORRIN-5A HYDROLASE"/>
    <property type="match status" value="1"/>
</dbReference>
<name>A0ABV6AVY9_9HYPH</name>